<gene>
    <name evidence="1" type="ORF">A2024_06070</name>
</gene>
<reference evidence="1 2" key="1">
    <citation type="journal article" date="2016" name="Nat. Commun.">
        <title>Thousands of microbial genomes shed light on interconnected biogeochemical processes in an aquifer system.</title>
        <authorList>
            <person name="Anantharaman K."/>
            <person name="Brown C.T."/>
            <person name="Hug L.A."/>
            <person name="Sharon I."/>
            <person name="Castelle C.J."/>
            <person name="Probst A.J."/>
            <person name="Thomas B.C."/>
            <person name="Singh A."/>
            <person name="Wilkins M.J."/>
            <person name="Karaoz U."/>
            <person name="Brodie E.L."/>
            <person name="Williams K.H."/>
            <person name="Hubbard S.S."/>
            <person name="Banfield J.F."/>
        </authorList>
    </citation>
    <scope>NUCLEOTIDE SEQUENCE [LARGE SCALE GENOMIC DNA]</scope>
</reference>
<protein>
    <submittedName>
        <fullName evidence="1">Uncharacterized protein</fullName>
    </submittedName>
</protein>
<name>A0A1F5RIT3_9BACT</name>
<sequence length="540" mass="63884">MNDKYLKTDDFIQYAKSLNVDASEYQLEKYEEIGLLYPSYRVVLPIDYVKQCTISLLKNPLNCNVYKKYQEADKANNVCSFFSYYPKYFSTALKYGHPLDYYYQNNKHIVKPCKSNYKPWKEYEFYDCEYKYYADIKQKYAVNYYAEWQVFVLYELNKYNSYLVNDCIKHKSGYGFTIKTPYVSRFANMAKMLGNVYDYMNIIDYLTSVVTTDKAMNLCYAKVYNAEIKRVAKRIYLKQCKDEWVRFIRNIVQCHKTYEENEKYKLATEVKSILTNTIRLIALATGKTIVEISDFYEGKFKGSRYSSCIDDDKSLVSVGALREIYKKEYSHTKENILDILLNYSNGYAPLEKYNRKDLCANLVDDIMLKGYEYFIIYLAEIRSLWNDKPLYWEAAIWSQLRSFNTAAEALSKEWFSEKHLNNNIQKAFGKDYDKLVKSISNSKTITDAKTLDEFKANYFGIIKYSNEKLNNEKLLCNRNLVIMHLARNYLSHNIKTEGTQLRSEEFGTIFDSIIYAVLSLYCKHLYPRNQLSIHYPAQRC</sequence>
<evidence type="ECO:0000313" key="1">
    <source>
        <dbReference type="EMBL" id="OGF14093.1"/>
    </source>
</evidence>
<dbReference type="AlphaFoldDB" id="A0A1F5RIT3"/>
<dbReference type="Proteomes" id="UP000177230">
    <property type="component" value="Unassembled WGS sequence"/>
</dbReference>
<dbReference type="EMBL" id="MFFM01000009">
    <property type="protein sequence ID" value="OGF14093.1"/>
    <property type="molecule type" value="Genomic_DNA"/>
</dbReference>
<accession>A0A1F5RIT3</accession>
<organism evidence="1 2">
    <name type="scientific">Candidatus Edwardsbacteria bacterium GWF2_54_11</name>
    <dbReference type="NCBI Taxonomy" id="1817851"/>
    <lineage>
        <taxon>Bacteria</taxon>
        <taxon>Candidatus Edwardsiibacteriota</taxon>
    </lineage>
</organism>
<evidence type="ECO:0000313" key="2">
    <source>
        <dbReference type="Proteomes" id="UP000177230"/>
    </source>
</evidence>
<proteinExistence type="predicted"/>
<comment type="caution">
    <text evidence="1">The sequence shown here is derived from an EMBL/GenBank/DDBJ whole genome shotgun (WGS) entry which is preliminary data.</text>
</comment>